<dbReference type="Proteomes" id="UP000033956">
    <property type="component" value="Unassembled WGS sequence"/>
</dbReference>
<organism evidence="1 2">
    <name type="scientific">Microbacterium terrae</name>
    <dbReference type="NCBI Taxonomy" id="69369"/>
    <lineage>
        <taxon>Bacteria</taxon>
        <taxon>Bacillati</taxon>
        <taxon>Actinomycetota</taxon>
        <taxon>Actinomycetes</taxon>
        <taxon>Micrococcales</taxon>
        <taxon>Microbacteriaceae</taxon>
        <taxon>Microbacterium</taxon>
    </lineage>
</organism>
<reference evidence="1 2" key="1">
    <citation type="submission" date="2015-02" db="EMBL/GenBank/DDBJ databases">
        <title>Draft genome sequences of ten Microbacterium spp. with emphasis on heavy metal contaminated environments.</title>
        <authorList>
            <person name="Corretto E."/>
        </authorList>
    </citation>
    <scope>NUCLEOTIDE SEQUENCE [LARGE SCALE GENOMIC DNA]</scope>
    <source>
        <strain evidence="1 2">DSM 12510</strain>
    </source>
</reference>
<comment type="caution">
    <text evidence="1">The sequence shown here is derived from an EMBL/GenBank/DDBJ whole genome shotgun (WGS) entry which is preliminary data.</text>
</comment>
<dbReference type="AlphaFoldDB" id="A0A0M2H2I1"/>
<dbReference type="EMBL" id="JYIZ01000057">
    <property type="protein sequence ID" value="KJL37753.1"/>
    <property type="molecule type" value="Genomic_DNA"/>
</dbReference>
<keyword evidence="2" id="KW-1185">Reference proteome</keyword>
<evidence type="ECO:0000313" key="2">
    <source>
        <dbReference type="Proteomes" id="UP000033956"/>
    </source>
</evidence>
<evidence type="ECO:0000313" key="1">
    <source>
        <dbReference type="EMBL" id="KJL37753.1"/>
    </source>
</evidence>
<accession>A0A0M2H2I1</accession>
<sequence>MLMGASIASIVWIAFVPWAKLKRLKEIERRETE</sequence>
<protein>
    <submittedName>
        <fullName evidence="1">Uncharacterized protein</fullName>
    </submittedName>
</protein>
<dbReference type="PATRIC" id="fig|92835.4.peg.3548"/>
<dbReference type="STRING" id="92835.RS81_03511"/>
<name>A0A0M2H2I1_9MICO</name>
<proteinExistence type="predicted"/>
<gene>
    <name evidence="1" type="ORF">RS81_03511</name>
</gene>